<feature type="compositionally biased region" description="Basic and acidic residues" evidence="1">
    <location>
        <begin position="31"/>
        <end position="48"/>
    </location>
</feature>
<protein>
    <submittedName>
        <fullName evidence="2">Uncharacterized protein</fullName>
    </submittedName>
</protein>
<reference evidence="2" key="2">
    <citation type="submission" date="2014-07" db="EMBL/GenBank/DDBJ databases">
        <authorList>
            <person name="Hull J."/>
        </authorList>
    </citation>
    <scope>NUCLEOTIDE SEQUENCE</scope>
</reference>
<organism evidence="2">
    <name type="scientific">Lygus hesperus</name>
    <name type="common">Western plant bug</name>
    <dbReference type="NCBI Taxonomy" id="30085"/>
    <lineage>
        <taxon>Eukaryota</taxon>
        <taxon>Metazoa</taxon>
        <taxon>Ecdysozoa</taxon>
        <taxon>Arthropoda</taxon>
        <taxon>Hexapoda</taxon>
        <taxon>Insecta</taxon>
        <taxon>Pterygota</taxon>
        <taxon>Neoptera</taxon>
        <taxon>Paraneoptera</taxon>
        <taxon>Hemiptera</taxon>
        <taxon>Heteroptera</taxon>
        <taxon>Panheteroptera</taxon>
        <taxon>Cimicomorpha</taxon>
        <taxon>Miridae</taxon>
        <taxon>Mirini</taxon>
        <taxon>Lygus</taxon>
    </lineage>
</organism>
<proteinExistence type="predicted"/>
<feature type="region of interest" description="Disordered" evidence="1">
    <location>
        <begin position="1"/>
        <end position="66"/>
    </location>
</feature>
<reference evidence="3" key="3">
    <citation type="journal article" date="2016" name="Gigascience">
        <title>De novo construction of an expanded transcriptome assembly for the western tarnished plant bug, Lygus hesperus.</title>
        <authorList>
            <person name="Tassone E.E."/>
            <person name="Geib S.M."/>
            <person name="Hall B."/>
            <person name="Fabrick J.A."/>
            <person name="Brent C.S."/>
            <person name="Hull J.J."/>
        </authorList>
    </citation>
    <scope>NUCLEOTIDE SEQUENCE</scope>
</reference>
<feature type="compositionally biased region" description="Basic and acidic residues" evidence="1">
    <location>
        <begin position="1"/>
        <end position="14"/>
    </location>
</feature>
<evidence type="ECO:0000313" key="3">
    <source>
        <dbReference type="EMBL" id="JAQ13677.1"/>
    </source>
</evidence>
<dbReference type="AlphaFoldDB" id="A0A0A9XRY5"/>
<evidence type="ECO:0000256" key="1">
    <source>
        <dbReference type="SAM" id="MobiDB-lite"/>
    </source>
</evidence>
<dbReference type="EMBL" id="GDHC01004952">
    <property type="protein sequence ID" value="JAQ13677.1"/>
    <property type="molecule type" value="Transcribed_RNA"/>
</dbReference>
<gene>
    <name evidence="2" type="ORF">CM83_13228</name>
    <name evidence="3" type="ORF">g.93648</name>
</gene>
<name>A0A0A9XRY5_LYGHE</name>
<sequence length="133" mass="14307">MYTTDRSHDSDRCGSHGNESRNMAGSTEVKSCSRTEGKSRTKAVEVRNTKTHNATHHTSLPPLKEGTEVHTFVWPTMQDAEAVTNTSATSHCCAGNPCIWVNRSTFMAHTSAVTQVALHPHKPAVASCGDDGG</sequence>
<reference evidence="2" key="1">
    <citation type="journal article" date="2014" name="PLoS ONE">
        <title>Transcriptome-Based Identification of ABC Transporters in the Western Tarnished Plant Bug Lygus hesperus.</title>
        <authorList>
            <person name="Hull J.J."/>
            <person name="Chaney K."/>
            <person name="Geib S.M."/>
            <person name="Fabrick J.A."/>
            <person name="Brent C.S."/>
            <person name="Walsh D."/>
            <person name="Lavine L.C."/>
        </authorList>
    </citation>
    <scope>NUCLEOTIDE SEQUENCE</scope>
</reference>
<accession>A0A0A9XRY5</accession>
<dbReference type="EMBL" id="GBHO01020915">
    <property type="protein sequence ID" value="JAG22689.1"/>
    <property type="molecule type" value="Transcribed_RNA"/>
</dbReference>
<evidence type="ECO:0000313" key="2">
    <source>
        <dbReference type="EMBL" id="JAG22689.1"/>
    </source>
</evidence>
<feature type="compositionally biased region" description="Polar residues" evidence="1">
    <location>
        <begin position="20"/>
        <end position="30"/>
    </location>
</feature>